<evidence type="ECO:0000313" key="2">
    <source>
        <dbReference type="EMBL" id="WZW98856.1"/>
    </source>
</evidence>
<dbReference type="Gene3D" id="1.10.10.10">
    <property type="entry name" value="Winged helix-like DNA-binding domain superfamily/Winged helix DNA-binding domain"/>
    <property type="match status" value="1"/>
</dbReference>
<dbReference type="PANTHER" id="PTHR18964">
    <property type="entry name" value="ROK (REPRESSOR, ORF, KINASE) FAMILY"/>
    <property type="match status" value="1"/>
</dbReference>
<dbReference type="Gene3D" id="3.30.420.40">
    <property type="match status" value="3"/>
</dbReference>
<dbReference type="CDD" id="cd23763">
    <property type="entry name" value="ASKHA_ATPase_ROK"/>
    <property type="match status" value="1"/>
</dbReference>
<evidence type="ECO:0000313" key="3">
    <source>
        <dbReference type="Proteomes" id="UP001434337"/>
    </source>
</evidence>
<gene>
    <name evidence="2" type="ORF">PCC79_01195</name>
</gene>
<dbReference type="Pfam" id="PF00480">
    <property type="entry name" value="ROK"/>
    <property type="match status" value="1"/>
</dbReference>
<evidence type="ECO:0000256" key="1">
    <source>
        <dbReference type="ARBA" id="ARBA00006479"/>
    </source>
</evidence>
<comment type="similarity">
    <text evidence="1">Belongs to the ROK (NagC/XylR) family.</text>
</comment>
<dbReference type="InterPro" id="IPR043129">
    <property type="entry name" value="ATPase_NBD"/>
</dbReference>
<dbReference type="InterPro" id="IPR036388">
    <property type="entry name" value="WH-like_DNA-bd_sf"/>
</dbReference>
<dbReference type="RefSeq" id="WP_232548734.1">
    <property type="nucleotide sequence ID" value="NZ_CP115965.1"/>
</dbReference>
<organism evidence="2 3">
    <name type="scientific">Propioniciclava soli</name>
    <dbReference type="NCBI Taxonomy" id="2775081"/>
    <lineage>
        <taxon>Bacteria</taxon>
        <taxon>Bacillati</taxon>
        <taxon>Actinomycetota</taxon>
        <taxon>Actinomycetes</taxon>
        <taxon>Propionibacteriales</taxon>
        <taxon>Propionibacteriaceae</taxon>
        <taxon>Propioniciclava</taxon>
    </lineage>
</organism>
<dbReference type="SUPFAM" id="SSF53067">
    <property type="entry name" value="Actin-like ATPase domain"/>
    <property type="match status" value="1"/>
</dbReference>
<keyword evidence="3" id="KW-1185">Reference proteome</keyword>
<dbReference type="InterPro" id="IPR000600">
    <property type="entry name" value="ROK"/>
</dbReference>
<protein>
    <submittedName>
        <fullName evidence="2">ROK family protein</fullName>
    </submittedName>
</protein>
<accession>A0ABZ3C8A7</accession>
<proteinExistence type="inferred from homology"/>
<name>A0ABZ3C8A7_9ACTN</name>
<dbReference type="PANTHER" id="PTHR18964:SF149">
    <property type="entry name" value="BIFUNCTIONAL UDP-N-ACETYLGLUCOSAMINE 2-EPIMERASE_N-ACETYLMANNOSAMINE KINASE"/>
    <property type="match status" value="1"/>
</dbReference>
<dbReference type="InterPro" id="IPR036390">
    <property type="entry name" value="WH_DNA-bd_sf"/>
</dbReference>
<dbReference type="SUPFAM" id="SSF46785">
    <property type="entry name" value="Winged helix' DNA-binding domain"/>
    <property type="match status" value="1"/>
</dbReference>
<dbReference type="Proteomes" id="UP001434337">
    <property type="component" value="Chromosome"/>
</dbReference>
<reference evidence="2 3" key="1">
    <citation type="journal article" date="2023" name="Environ Microbiome">
        <title>A coral-associated actinobacterium mitigates coral bleaching under heat stress.</title>
        <authorList>
            <person name="Li J."/>
            <person name="Zou Y."/>
            <person name="Li Q."/>
            <person name="Zhang J."/>
            <person name="Bourne D.G."/>
            <person name="Lyu Y."/>
            <person name="Liu C."/>
            <person name="Zhang S."/>
        </authorList>
    </citation>
    <scope>NUCLEOTIDE SEQUENCE [LARGE SCALE GENOMIC DNA]</scope>
    <source>
        <strain evidence="2 3">SCSIO 13291</strain>
    </source>
</reference>
<sequence>MSDHPPASADPSSVRQWNERVVVATFTDGQPHRVSDTAAATGLTPASVRAVLGTLGAKGWIAARDPAPAGLGRPARTYQLATPDAVVLGVDLGGHAVRVVSADLAGQVQVVGEAAVPPGDVDGTRAVIAELLVGVPVERVWTTGLAVSGALGADGTLVRSLALGHLANSRPAEVFADVLPGDVLTCHDTRSALWAEHESGAARGVRDVMLVSLGRRPSIALLLDGQLYVGAHGSAGELSLNELLPATSSDHAAAPETARAFLAGITPQIAYAVGLVDPSLVVVGGAPASVFAPSLPGFGAALASRLQSPPEVVASALDQFAAATGACLLARRRVFAVLLHAPDGVAALTQEGFLAAARP</sequence>
<dbReference type="EMBL" id="CP115965">
    <property type="protein sequence ID" value="WZW98856.1"/>
    <property type="molecule type" value="Genomic_DNA"/>
</dbReference>